<evidence type="ECO:0000256" key="2">
    <source>
        <dbReference type="ARBA" id="ARBA00022729"/>
    </source>
</evidence>
<accession>A0AA87FJ46</accession>
<keyword evidence="4" id="KW-0456">Lyase</keyword>
<dbReference type="Pfam" id="PF16889">
    <property type="entry name" value="Hepar_II_III_N"/>
    <property type="match status" value="1"/>
</dbReference>
<organism evidence="7 8">
    <name type="scientific">Enterococcus saccharolyticus 30_1</name>
    <dbReference type="NCBI Taxonomy" id="742813"/>
    <lineage>
        <taxon>Bacteria</taxon>
        <taxon>Bacillati</taxon>
        <taxon>Bacillota</taxon>
        <taxon>Bacilli</taxon>
        <taxon>Lactobacillales</taxon>
        <taxon>Enterococcaceae</taxon>
        <taxon>Enterococcus</taxon>
    </lineage>
</organism>
<dbReference type="GO" id="GO:0016829">
    <property type="term" value="F:lyase activity"/>
    <property type="evidence" value="ECO:0007669"/>
    <property type="project" value="UniProtKB-KW"/>
</dbReference>
<comment type="caution">
    <text evidence="7">The sequence shown here is derived from an EMBL/GenBank/DDBJ whole genome shotgun (WGS) entry which is preliminary data.</text>
</comment>
<evidence type="ECO:0000313" key="8">
    <source>
        <dbReference type="Proteomes" id="UP000004393"/>
    </source>
</evidence>
<keyword evidence="8" id="KW-1185">Reference proteome</keyword>
<dbReference type="EMBL" id="ADLY01000010">
    <property type="protein sequence ID" value="EHG30825.1"/>
    <property type="molecule type" value="Genomic_DNA"/>
</dbReference>
<evidence type="ECO:0000259" key="5">
    <source>
        <dbReference type="Pfam" id="PF07940"/>
    </source>
</evidence>
<dbReference type="GO" id="GO:0042597">
    <property type="term" value="C:periplasmic space"/>
    <property type="evidence" value="ECO:0007669"/>
    <property type="project" value="UniProtKB-SubCell"/>
</dbReference>
<comment type="subcellular location">
    <subcellularLocation>
        <location evidence="1">Periplasm</location>
    </subcellularLocation>
</comment>
<keyword evidence="3" id="KW-0574">Periplasm</keyword>
<evidence type="ECO:0000256" key="3">
    <source>
        <dbReference type="ARBA" id="ARBA00022764"/>
    </source>
</evidence>
<dbReference type="PANTHER" id="PTHR39210:SF1">
    <property type="entry name" value="HEPARIN-SULFATE LYASE"/>
    <property type="match status" value="1"/>
</dbReference>
<evidence type="ECO:0000313" key="7">
    <source>
        <dbReference type="EMBL" id="EHG30825.1"/>
    </source>
</evidence>
<reference evidence="7 8" key="1">
    <citation type="submission" date="2011-10" db="EMBL/GenBank/DDBJ databases">
        <title>The Genome Sequence of Enterococcus saccharolyticus 30_1.</title>
        <authorList>
            <consortium name="The Broad Institute Genome Sequencing Platform"/>
            <person name="Earl A."/>
            <person name="Ward D."/>
            <person name="Feldgarden M."/>
            <person name="Gevers D."/>
            <person name="Daigneault M."/>
            <person name="Strauss J."/>
            <person name="Allen-Vercoe E."/>
            <person name="Young S.K."/>
            <person name="Zeng Q."/>
            <person name="Gargeya S."/>
            <person name="Fitzgerald M."/>
            <person name="Haas B."/>
            <person name="Abouelleil A."/>
            <person name="Alvarado L."/>
            <person name="Arachchi H.M."/>
            <person name="Berlin A."/>
            <person name="Brown A."/>
            <person name="Chapman S.B."/>
            <person name="Chen Z."/>
            <person name="Dunbar C."/>
            <person name="Freedman E."/>
            <person name="Gearin G."/>
            <person name="Gellesch M."/>
            <person name="Goldberg J."/>
            <person name="Griggs A."/>
            <person name="Gujja S."/>
            <person name="Heiman D."/>
            <person name="Howarth C."/>
            <person name="Larson L."/>
            <person name="Lui A."/>
            <person name="MacDonald P.J.P."/>
            <person name="Montmayeur A."/>
            <person name="Murphy C."/>
            <person name="Neiman D."/>
            <person name="Pearson M."/>
            <person name="Priest M."/>
            <person name="Roberts A."/>
            <person name="Saif S."/>
            <person name="Shea T."/>
            <person name="Shenoy N."/>
            <person name="Sisk P."/>
            <person name="Stolte C."/>
            <person name="Sykes S."/>
            <person name="Wortman J."/>
            <person name="Nusbaum C."/>
            <person name="Birren B."/>
        </authorList>
    </citation>
    <scope>NUCLEOTIDE SEQUENCE [LARGE SCALE GENOMIC DNA]</scope>
    <source>
        <strain evidence="7 8">30_1</strain>
    </source>
</reference>
<feature type="domain" description="Heparin-sulfate lyase N-terminal" evidence="6">
    <location>
        <begin position="68"/>
        <end position="287"/>
    </location>
</feature>
<dbReference type="InterPro" id="IPR031680">
    <property type="entry name" value="Hepar_II_III_N"/>
</dbReference>
<protein>
    <recommendedName>
        <fullName evidence="9">Heparin-sulfate lyase N-terminal domain-containing protein</fullName>
    </recommendedName>
</protein>
<evidence type="ECO:0000256" key="4">
    <source>
        <dbReference type="ARBA" id="ARBA00023239"/>
    </source>
</evidence>
<evidence type="ECO:0000256" key="1">
    <source>
        <dbReference type="ARBA" id="ARBA00004418"/>
    </source>
</evidence>
<sequence>MDFKLIEKYNNEFFKNQSIKEEVSKNRIFFDTIINRGNYLKKGQIIFNDSLDMEAVSTPYNLDLTNLEESPNGDLEWCYMASRNGYLVDLGILYAYTKEEVYFKLWKKYLFSFIEWQEKSPHVWRSLDVGLRLNNWMKSFIYISDLTNQLSSTEKIKLEKSIIKQIIYLKKILPNKSYLSNWGVLAITGVLSTSQLLPELVDKETEEWAWTTLTEALEIQFYDDGIQWEQSPMYHHEVTICMLQLWLNSYYLEHSFPAHIQSILEKAINVSYYYCDHAFNLLSLHDSDAVDFTYVYSIYELLGFLDINMNKTPGIFYTGKKINTEKKKLLPNLFETGESGFLAYKDANIYLTLFNGRHGSGHGHGSLGSITLDYQGKELIKDPGRYTYLEVPLRSYLKEEFSHSSLIVDGKPLTQIDSSWSYRTMAEPIFHKSFEDKEYVLFEISWHGKQENNLVIFKRTIIYFKKLMVILVVNTTDCPGNHILSTRYQMGDNLQLDKQENNILLKSTPFALLVGNQANVAINKKTWSPKYNEKEQYEEILLEQSFNNNLVTYECFYPWNQVEVEKVDCYQNNQSDPCDMLLCFGVKMTTNQGEVYEYYHSAYDTFRGDKLYLGDQGRLLYGKHKIFRKKLGE</sequence>
<dbReference type="InterPro" id="IPR012480">
    <property type="entry name" value="Hepar_II_III_C"/>
</dbReference>
<dbReference type="RefSeq" id="WP_005470241.1">
    <property type="nucleotide sequence ID" value="NZ_JH376939.1"/>
</dbReference>
<gene>
    <name evidence="7" type="ORF">HMPREF9478_00494</name>
</gene>
<keyword evidence="2" id="KW-0732">Signal</keyword>
<feature type="domain" description="Heparinase II/III-like C-terminal" evidence="5">
    <location>
        <begin position="332"/>
        <end position="543"/>
    </location>
</feature>
<proteinExistence type="predicted"/>
<dbReference type="AlphaFoldDB" id="A0AA87FJ46"/>
<dbReference type="Gene3D" id="1.50.10.100">
    <property type="entry name" value="Chondroitin AC/alginate lyase"/>
    <property type="match status" value="1"/>
</dbReference>
<evidence type="ECO:0008006" key="9">
    <source>
        <dbReference type="Google" id="ProtNLM"/>
    </source>
</evidence>
<evidence type="ECO:0000259" key="6">
    <source>
        <dbReference type="Pfam" id="PF16889"/>
    </source>
</evidence>
<dbReference type="Proteomes" id="UP000004393">
    <property type="component" value="Unassembled WGS sequence"/>
</dbReference>
<name>A0AA87FJ46_9ENTE</name>
<dbReference type="InterPro" id="IPR008929">
    <property type="entry name" value="Chondroitin_lyas"/>
</dbReference>
<dbReference type="Gene3D" id="2.70.98.70">
    <property type="match status" value="1"/>
</dbReference>
<dbReference type="SUPFAM" id="SSF48230">
    <property type="entry name" value="Chondroitin AC/alginate lyase"/>
    <property type="match status" value="1"/>
</dbReference>
<dbReference type="PANTHER" id="PTHR39210">
    <property type="entry name" value="HEPARIN-SULFATE LYASE"/>
    <property type="match status" value="1"/>
</dbReference>
<dbReference type="Pfam" id="PF07940">
    <property type="entry name" value="Hepar_II_III_C"/>
    <property type="match status" value="1"/>
</dbReference>